<dbReference type="InterPro" id="IPR001404">
    <property type="entry name" value="Hsp90_fam"/>
</dbReference>
<keyword evidence="3 5" id="KW-0067">ATP-binding</keyword>
<feature type="binding site" evidence="5">
    <location>
        <position position="168"/>
    </location>
    <ligand>
        <name>ATP</name>
        <dbReference type="ChEBI" id="CHEBI:30616"/>
    </ligand>
</feature>
<reference evidence="7" key="1">
    <citation type="submission" date="2015-09" db="EMBL/GenBank/DDBJ databases">
        <authorList>
            <person name="Bertelli C."/>
        </authorList>
    </citation>
    <scope>NUCLEOTIDE SEQUENCE [LARGE SCALE GENOMIC DNA]</scope>
    <source>
        <strain evidence="7">KNic</strain>
    </source>
</reference>
<evidence type="ECO:0000256" key="2">
    <source>
        <dbReference type="ARBA" id="ARBA00022741"/>
    </source>
</evidence>
<feature type="binding site" evidence="5">
    <location>
        <begin position="96"/>
        <end position="97"/>
    </location>
    <ligand>
        <name>ATP</name>
        <dbReference type="ChEBI" id="CHEBI:30616"/>
    </ligand>
</feature>
<protein>
    <submittedName>
        <fullName evidence="6">Heat shock protein 90</fullName>
    </submittedName>
</protein>
<dbReference type="CDD" id="cd16927">
    <property type="entry name" value="HATPase_Hsp90-like"/>
    <property type="match status" value="1"/>
</dbReference>
<dbReference type="Proteomes" id="UP000069902">
    <property type="component" value="Chromosome cPNK"/>
</dbReference>
<dbReference type="KEGG" id="pnl:PNK_2088"/>
<dbReference type="AlphaFoldDB" id="A0A0U5CRS6"/>
<dbReference type="EMBL" id="LN879502">
    <property type="protein sequence ID" value="CUI17692.1"/>
    <property type="molecule type" value="Genomic_DNA"/>
</dbReference>
<dbReference type="RefSeq" id="WP_059061919.1">
    <property type="nucleotide sequence ID" value="NZ_LN879502.1"/>
</dbReference>
<dbReference type="InterPro" id="IPR036890">
    <property type="entry name" value="HATPase_C_sf"/>
</dbReference>
<dbReference type="GO" id="GO:0140662">
    <property type="term" value="F:ATP-dependent protein folding chaperone"/>
    <property type="evidence" value="ECO:0007669"/>
    <property type="project" value="InterPro"/>
</dbReference>
<keyword evidence="2 5" id="KW-0547">Nucleotide-binding</keyword>
<name>A0A0U5CRS6_9BACT</name>
<dbReference type="STRING" id="389348.PNK_2088"/>
<dbReference type="Pfam" id="PF13589">
    <property type="entry name" value="HATPase_c_3"/>
    <property type="match status" value="1"/>
</dbReference>
<dbReference type="InParanoid" id="A0A0U5CRS6"/>
<feature type="binding site" evidence="5">
    <location>
        <position position="31"/>
    </location>
    <ligand>
        <name>ATP</name>
        <dbReference type="ChEBI" id="CHEBI:30616"/>
    </ligand>
</feature>
<dbReference type="SUPFAM" id="SSF55874">
    <property type="entry name" value="ATPase domain of HSP90 chaperone/DNA topoisomerase II/histidine kinase"/>
    <property type="match status" value="1"/>
</dbReference>
<dbReference type="SUPFAM" id="SSF110942">
    <property type="entry name" value="HSP90 C-terminal domain"/>
    <property type="match status" value="1"/>
</dbReference>
<dbReference type="Pfam" id="PF00183">
    <property type="entry name" value="HSP90"/>
    <property type="match status" value="1"/>
</dbReference>
<dbReference type="PIRSF" id="PIRSF002583">
    <property type="entry name" value="Hsp90"/>
    <property type="match status" value="1"/>
</dbReference>
<keyword evidence="7" id="KW-1185">Reference proteome</keyword>
<gene>
    <name evidence="6" type="primary">htpG</name>
    <name evidence="6" type="ORF">PNK_2088</name>
</gene>
<dbReference type="NCBIfam" id="NF003555">
    <property type="entry name" value="PRK05218.1"/>
    <property type="match status" value="1"/>
</dbReference>
<feature type="binding site" evidence="5">
    <location>
        <position position="76"/>
    </location>
    <ligand>
        <name>ATP</name>
        <dbReference type="ChEBI" id="CHEBI:30616"/>
    </ligand>
</feature>
<proteinExistence type="inferred from homology"/>
<evidence type="ECO:0000256" key="4">
    <source>
        <dbReference type="ARBA" id="ARBA00023186"/>
    </source>
</evidence>
<dbReference type="PRINTS" id="PR00775">
    <property type="entry name" value="HEATSHOCK90"/>
</dbReference>
<keyword evidence="6" id="KW-0346">Stress response</keyword>
<feature type="binding site" evidence="5">
    <location>
        <position position="35"/>
    </location>
    <ligand>
        <name>ATP</name>
        <dbReference type="ChEBI" id="CHEBI:30616"/>
    </ligand>
</feature>
<sequence length="615" mass="71685">MEKGSLQIHSENILPIIKKWLYSDKDIYVRELVSNACDAIQKVKILRDQGLVEVKDEDFRIDIQINKEAHTLTFTDNGIGMDAEEVKKYIAQIAFSGAEEFLSNYQSNNENDQIIGHFGLGFYSAYMVADKVEINTLSYKPDSEPVLWTCDGSSDYELDRGTRETRGTEITLFIGKEHDECLDPELIGKILTHYCSFLPYPIYLDGKRINEYEPLWIKPASECTKEDYLKFYHELFPLEEDPLFWVHLNVDYPFRLKGILYFPKIRRDFDMNKSSVSLYCNRVFVSDTCKDLIPNYLTVLKGVIDSPDIPLNVSRSYLQMDRTVRQLANHISKKVSDSLASLYKTDRERFIQAWQDSSLIVKLGILEDEKFYERAKEFLIWKNTDKEWTTIADYLDRNQEKAKNKIFYTIDEKHAAHVLDIYRKQGIEILCANTPLDPYLINFLETKLSPVSFQRIDAEVHDNIVDKSREKTVLDAEGKTEAVKLEDFVRSKLNDETVDVQAKSLASDALPGFILIDEKQRRMREYMMRLDPEERNLQMDLFNKKTFVINTNNSLVESIEKLDRKNPELAKELIQEVYELALLSQREMDPHALHEFINRSNRVLEALTKEALKNL</sequence>
<evidence type="ECO:0000256" key="5">
    <source>
        <dbReference type="PIRSR" id="PIRSR002583-1"/>
    </source>
</evidence>
<dbReference type="GO" id="GO:0016887">
    <property type="term" value="F:ATP hydrolysis activity"/>
    <property type="evidence" value="ECO:0007669"/>
    <property type="project" value="InterPro"/>
</dbReference>
<evidence type="ECO:0000313" key="7">
    <source>
        <dbReference type="Proteomes" id="UP000069902"/>
    </source>
</evidence>
<dbReference type="PANTHER" id="PTHR11528">
    <property type="entry name" value="HEAT SHOCK PROTEIN 90 FAMILY MEMBER"/>
    <property type="match status" value="1"/>
</dbReference>
<comment type="similarity">
    <text evidence="1">Belongs to the heat shock protein 90 family.</text>
</comment>
<dbReference type="Gene3D" id="1.20.120.790">
    <property type="entry name" value="Heat shock protein 90, C-terminal domain"/>
    <property type="match status" value="1"/>
</dbReference>
<dbReference type="InterPro" id="IPR037196">
    <property type="entry name" value="HSP90_C"/>
</dbReference>
<dbReference type="Gene3D" id="3.40.50.11260">
    <property type="match status" value="1"/>
</dbReference>
<dbReference type="GO" id="GO:0051082">
    <property type="term" value="F:unfolded protein binding"/>
    <property type="evidence" value="ECO:0007669"/>
    <property type="project" value="InterPro"/>
</dbReference>
<dbReference type="FunFam" id="3.30.230.80:FF:000008">
    <property type="entry name" value="Molecular chaperone HtpG"/>
    <property type="match status" value="1"/>
</dbReference>
<dbReference type="FunCoup" id="A0A0U5CRS6">
    <property type="interactions" value="333"/>
</dbReference>
<accession>A0A0U5CRS6</accession>
<organism evidence="6 7">
    <name type="scientific">Candidatus Protochlamydia naegleriophila</name>
    <dbReference type="NCBI Taxonomy" id="389348"/>
    <lineage>
        <taxon>Bacteria</taxon>
        <taxon>Pseudomonadati</taxon>
        <taxon>Chlamydiota</taxon>
        <taxon>Chlamydiia</taxon>
        <taxon>Parachlamydiales</taxon>
        <taxon>Parachlamydiaceae</taxon>
        <taxon>Candidatus Protochlamydia</taxon>
    </lineage>
</organism>
<feature type="binding site" evidence="5">
    <location>
        <position position="81"/>
    </location>
    <ligand>
        <name>ATP</name>
        <dbReference type="ChEBI" id="CHEBI:30616"/>
    </ligand>
</feature>
<dbReference type="SUPFAM" id="SSF54211">
    <property type="entry name" value="Ribosomal protein S5 domain 2-like"/>
    <property type="match status" value="1"/>
</dbReference>
<keyword evidence="4" id="KW-0143">Chaperone</keyword>
<dbReference type="Gene3D" id="3.30.565.10">
    <property type="entry name" value="Histidine kinase-like ATPase, C-terminal domain"/>
    <property type="match status" value="1"/>
</dbReference>
<feature type="binding site" evidence="5">
    <location>
        <position position="315"/>
    </location>
    <ligand>
        <name>ATP</name>
        <dbReference type="ChEBI" id="CHEBI:30616"/>
    </ligand>
</feature>
<dbReference type="GO" id="GO:0005524">
    <property type="term" value="F:ATP binding"/>
    <property type="evidence" value="ECO:0007669"/>
    <property type="project" value="UniProtKB-KW"/>
</dbReference>
<dbReference type="Gene3D" id="3.30.230.80">
    <property type="match status" value="1"/>
</dbReference>
<evidence type="ECO:0000256" key="1">
    <source>
        <dbReference type="ARBA" id="ARBA00008239"/>
    </source>
</evidence>
<dbReference type="PATRIC" id="fig|389348.3.peg.2345"/>
<evidence type="ECO:0000256" key="3">
    <source>
        <dbReference type="ARBA" id="ARBA00022840"/>
    </source>
</evidence>
<evidence type="ECO:0000313" key="6">
    <source>
        <dbReference type="EMBL" id="CUI17692.1"/>
    </source>
</evidence>
<dbReference type="InterPro" id="IPR020575">
    <property type="entry name" value="Hsp90_N"/>
</dbReference>
<dbReference type="InterPro" id="IPR020568">
    <property type="entry name" value="Ribosomal_Su5_D2-typ_SF"/>
</dbReference>